<dbReference type="FunFam" id="3.50.50.60:FF:000002">
    <property type="entry name" value="tRNA uridine 5-carboxymethylaminomethyl modification enzyme MnmG"/>
    <property type="match status" value="1"/>
</dbReference>
<evidence type="ECO:0000256" key="1">
    <source>
        <dbReference type="ARBA" id="ARBA00001974"/>
    </source>
</evidence>
<evidence type="ECO:0000256" key="7">
    <source>
        <dbReference type="ARBA" id="ARBA00022694"/>
    </source>
</evidence>
<dbReference type="NCBIfam" id="TIGR00136">
    <property type="entry name" value="mnmG_gidA"/>
    <property type="match status" value="1"/>
</dbReference>
<dbReference type="HAMAP" id="MF_00129">
    <property type="entry name" value="MnmG_GidA"/>
    <property type="match status" value="1"/>
</dbReference>
<dbReference type="PANTHER" id="PTHR11806:SF0">
    <property type="entry name" value="PROTEIN MTO1 HOMOLOG, MITOCHONDRIAL"/>
    <property type="match status" value="1"/>
</dbReference>
<sequence length="624" mass="68924">MKNTFPVIVVGAGHAGIEAAAAVARSGSRCLLLTQNIDTIGQMSCNPAIGGIGKGHLVKEIDALGGIMGRAIDRAGIQFRVLNARKGPAVRATRAQADRSLYKLAVRELLEELPLLQMFQGSVGDLLIEDGRVAGVRLENGQEFRAPAVVLTTGTFLAGRIHIGDQSYPAGRAGDAPANALAERLRALEFPVARLKTGTPPRIDGRSIDYSVLEIQPGDDPAPPFSFLTERIEVEQRPCHITYTNAETHRIIADNLQHSAMYGGHIQSKGPRYCPSIEDKIVRFADKASHQIFLEPEGLRTQEVYPNGISTSLPFAVQEALVRSMRGLENAVLLRPGYAIEYDYLDPRALTPELQSQLLPGLFCAGQINGTTGYEEAAAQGLLAGINAARWMRGEKGWCPARHEAYLGVMVDDLVTRGLDEPYRMFTSRAEYRLRLREDNADQRLTPVGRELGLVDEERWQRFVAKQEALRGERQRLESIRIGEDSPAAQHLALRLPQPLRRDHNLWELLRRPELGYAELLADCGISDPLPVSLAAVLEIDCKYAGYVQRQEEEVERNQRWESMEIPADLDFGVISGLSTEVRQRLQRQQPRSVGEASRIPGVTPAAVSLLLIHVKRHHWAAAS</sequence>
<evidence type="ECO:0000256" key="2">
    <source>
        <dbReference type="ARBA" id="ARBA00003717"/>
    </source>
</evidence>
<evidence type="ECO:0000256" key="11">
    <source>
        <dbReference type="ARBA" id="ARBA00031800"/>
    </source>
</evidence>
<comment type="caution">
    <text evidence="14">The sequence shown here is derived from an EMBL/GenBank/DDBJ whole genome shotgun (WGS) entry which is preliminary data.</text>
</comment>
<comment type="function">
    <text evidence="2 12">NAD-binding protein involved in the addition of a carboxymethylaminomethyl (cmnm) group at the wobble position (U34) of certain tRNAs, forming tRNA-cmnm(5)s(2)U34.</text>
</comment>
<comment type="subunit">
    <text evidence="10 12">Homodimer. Heterotetramer of two MnmE and two MnmG subunits.</text>
</comment>
<dbReference type="Proteomes" id="UP001197378">
    <property type="component" value="Unassembled WGS sequence"/>
</dbReference>
<evidence type="ECO:0000313" key="14">
    <source>
        <dbReference type="EMBL" id="MBU2787110.1"/>
    </source>
</evidence>
<reference evidence="14" key="1">
    <citation type="journal article" date="2021" name="ISME J.">
        <title>Genomic evolution of the class Acidithiobacillia: deep-branching Proteobacteria living in extreme acidic conditions.</title>
        <authorList>
            <person name="Moya-Beltran A."/>
            <person name="Beard S."/>
            <person name="Rojas-Villalobos C."/>
            <person name="Issotta F."/>
            <person name="Gallardo Y."/>
            <person name="Ulloa R."/>
            <person name="Giaveno A."/>
            <person name="Degli Esposti M."/>
            <person name="Johnson D.B."/>
            <person name="Quatrini R."/>
        </authorList>
    </citation>
    <scope>NUCLEOTIDE SEQUENCE</scope>
    <source>
        <strain evidence="14">VAN18-1</strain>
    </source>
</reference>
<comment type="similarity">
    <text evidence="3 12">Belongs to the MnmG family.</text>
</comment>
<dbReference type="InterPro" id="IPR047001">
    <property type="entry name" value="MnmG_C_subdom"/>
</dbReference>
<evidence type="ECO:0000256" key="10">
    <source>
        <dbReference type="ARBA" id="ARBA00025948"/>
    </source>
</evidence>
<dbReference type="SUPFAM" id="SSF51905">
    <property type="entry name" value="FAD/NAD(P)-binding domain"/>
    <property type="match status" value="1"/>
</dbReference>
<protein>
    <recommendedName>
        <fullName evidence="4 12">tRNA uridine 5-carboxymethylaminomethyl modification enzyme MnmG</fullName>
    </recommendedName>
    <alternativeName>
        <fullName evidence="11 12">Glucose-inhibited division protein A</fullName>
    </alternativeName>
</protein>
<evidence type="ECO:0000313" key="15">
    <source>
        <dbReference type="Proteomes" id="UP001197378"/>
    </source>
</evidence>
<keyword evidence="9 12" id="KW-0520">NAD</keyword>
<dbReference type="Gene3D" id="3.50.50.60">
    <property type="entry name" value="FAD/NAD(P)-binding domain"/>
    <property type="match status" value="2"/>
</dbReference>
<dbReference type="Pfam" id="PF21680">
    <property type="entry name" value="GIDA_C_1st"/>
    <property type="match status" value="1"/>
</dbReference>
<dbReference type="RefSeq" id="WP_215872121.1">
    <property type="nucleotide sequence ID" value="NZ_JAAXYO010000033.1"/>
</dbReference>
<evidence type="ECO:0000256" key="9">
    <source>
        <dbReference type="ARBA" id="ARBA00023027"/>
    </source>
</evidence>
<dbReference type="PROSITE" id="PS01281">
    <property type="entry name" value="GIDA_2"/>
    <property type="match status" value="1"/>
</dbReference>
<evidence type="ECO:0000256" key="3">
    <source>
        <dbReference type="ARBA" id="ARBA00007653"/>
    </source>
</evidence>
<dbReference type="AlphaFoldDB" id="A0AAE2YNF5"/>
<dbReference type="InterPro" id="IPR044920">
    <property type="entry name" value="MnmG_C_subdom_sf"/>
</dbReference>
<comment type="caution">
    <text evidence="12">Lacks conserved residue(s) required for the propagation of feature annotation.</text>
</comment>
<evidence type="ECO:0000259" key="13">
    <source>
        <dbReference type="SMART" id="SM01228"/>
    </source>
</evidence>
<dbReference type="InterPro" id="IPR026904">
    <property type="entry name" value="MnmG_C"/>
</dbReference>
<comment type="subcellular location">
    <subcellularLocation>
        <location evidence="12">Cytoplasm</location>
    </subcellularLocation>
</comment>
<feature type="domain" description="tRNA uridine 5-carboxymethylaminomethyl modification enzyme C-terminal subdomain" evidence="13">
    <location>
        <begin position="542"/>
        <end position="613"/>
    </location>
</feature>
<dbReference type="Gene3D" id="1.10.10.1800">
    <property type="entry name" value="tRNA uridine 5-carboxymethylaminomethyl modification enzyme MnmG/GidA"/>
    <property type="match status" value="1"/>
</dbReference>
<dbReference type="InterPro" id="IPR049312">
    <property type="entry name" value="GIDA_C_N"/>
</dbReference>
<dbReference type="InterPro" id="IPR004416">
    <property type="entry name" value="MnmG"/>
</dbReference>
<dbReference type="InterPro" id="IPR036188">
    <property type="entry name" value="FAD/NAD-bd_sf"/>
</dbReference>
<dbReference type="SMART" id="SM01228">
    <property type="entry name" value="GIDA_assoc_3"/>
    <property type="match status" value="1"/>
</dbReference>
<gene>
    <name evidence="12 14" type="primary">mnmG</name>
    <name evidence="12" type="synonym">gidA</name>
    <name evidence="14" type="ORF">HFQ13_02600</name>
</gene>
<feature type="binding site" evidence="12">
    <location>
        <begin position="11"/>
        <end position="16"/>
    </location>
    <ligand>
        <name>FAD</name>
        <dbReference type="ChEBI" id="CHEBI:57692"/>
    </ligand>
</feature>
<dbReference type="FunFam" id="3.50.50.60:FF:000010">
    <property type="entry name" value="tRNA uridine 5-carboxymethylaminomethyl modification enzyme MnmG"/>
    <property type="match status" value="1"/>
</dbReference>
<accession>A0AAE2YNF5</accession>
<dbReference type="GO" id="GO:0030488">
    <property type="term" value="P:tRNA methylation"/>
    <property type="evidence" value="ECO:0007669"/>
    <property type="project" value="TreeGrafter"/>
</dbReference>
<dbReference type="GO" id="GO:0050660">
    <property type="term" value="F:flavin adenine dinucleotide binding"/>
    <property type="evidence" value="ECO:0007669"/>
    <property type="project" value="UniProtKB-UniRule"/>
</dbReference>
<dbReference type="Pfam" id="PF13932">
    <property type="entry name" value="SAM_GIDA_C"/>
    <property type="match status" value="1"/>
</dbReference>
<evidence type="ECO:0000256" key="12">
    <source>
        <dbReference type="HAMAP-Rule" id="MF_00129"/>
    </source>
</evidence>
<dbReference type="InterPro" id="IPR002218">
    <property type="entry name" value="MnmG-rel"/>
</dbReference>
<comment type="cofactor">
    <cofactor evidence="1 12">
        <name>FAD</name>
        <dbReference type="ChEBI" id="CHEBI:57692"/>
    </cofactor>
</comment>
<evidence type="ECO:0000256" key="6">
    <source>
        <dbReference type="ARBA" id="ARBA00022630"/>
    </source>
</evidence>
<dbReference type="PANTHER" id="PTHR11806">
    <property type="entry name" value="GLUCOSE INHIBITED DIVISION PROTEIN A"/>
    <property type="match status" value="1"/>
</dbReference>
<proteinExistence type="inferred from homology"/>
<keyword evidence="8 12" id="KW-0274">FAD</keyword>
<keyword evidence="7 12" id="KW-0819">tRNA processing</keyword>
<dbReference type="PROSITE" id="PS01280">
    <property type="entry name" value="GIDA_1"/>
    <property type="match status" value="1"/>
</dbReference>
<dbReference type="InterPro" id="IPR040131">
    <property type="entry name" value="MnmG_N"/>
</dbReference>
<feature type="binding site" evidence="12">
    <location>
        <begin position="270"/>
        <end position="284"/>
    </location>
    <ligand>
        <name>NAD(+)</name>
        <dbReference type="ChEBI" id="CHEBI:57540"/>
    </ligand>
</feature>
<evidence type="ECO:0000256" key="8">
    <source>
        <dbReference type="ARBA" id="ARBA00022827"/>
    </source>
</evidence>
<dbReference type="GO" id="GO:0002098">
    <property type="term" value="P:tRNA wobble uridine modification"/>
    <property type="evidence" value="ECO:0007669"/>
    <property type="project" value="InterPro"/>
</dbReference>
<keyword evidence="15" id="KW-1185">Reference proteome</keyword>
<dbReference type="Gene3D" id="1.10.150.570">
    <property type="entry name" value="GidA associated domain, C-terminal subdomain"/>
    <property type="match status" value="1"/>
</dbReference>
<keyword evidence="5 12" id="KW-0963">Cytoplasm</keyword>
<dbReference type="Pfam" id="PF01134">
    <property type="entry name" value="GIDA"/>
    <property type="match status" value="1"/>
</dbReference>
<name>A0AAE2YNF5_9PROT</name>
<keyword evidence="6 12" id="KW-0285">Flavoprotein</keyword>
<organism evidence="14 15">
    <name type="scientific">Igneacidithiobacillus copahuensis</name>
    <dbReference type="NCBI Taxonomy" id="2724909"/>
    <lineage>
        <taxon>Bacteria</taxon>
        <taxon>Pseudomonadati</taxon>
        <taxon>Pseudomonadota</taxon>
        <taxon>Acidithiobacillia</taxon>
        <taxon>Acidithiobacillales</taxon>
        <taxon>Acidithiobacillaceae</taxon>
        <taxon>Igneacidithiobacillus</taxon>
    </lineage>
</organism>
<dbReference type="GO" id="GO:0005829">
    <property type="term" value="C:cytosol"/>
    <property type="evidence" value="ECO:0007669"/>
    <property type="project" value="TreeGrafter"/>
</dbReference>
<evidence type="ECO:0000256" key="4">
    <source>
        <dbReference type="ARBA" id="ARBA00020461"/>
    </source>
</evidence>
<evidence type="ECO:0000256" key="5">
    <source>
        <dbReference type="ARBA" id="ARBA00022490"/>
    </source>
</evidence>
<dbReference type="FunFam" id="1.10.150.570:FF:000001">
    <property type="entry name" value="tRNA uridine 5-carboxymethylaminomethyl modification enzyme MnmG"/>
    <property type="match status" value="1"/>
</dbReference>
<dbReference type="EMBL" id="JAAXYO010000033">
    <property type="protein sequence ID" value="MBU2787110.1"/>
    <property type="molecule type" value="Genomic_DNA"/>
</dbReference>
<dbReference type="InterPro" id="IPR020595">
    <property type="entry name" value="MnmG-rel_CS"/>
</dbReference>